<keyword evidence="3" id="KW-1133">Transmembrane helix</keyword>
<feature type="transmembrane region" description="Helical" evidence="3">
    <location>
        <begin position="61"/>
        <end position="84"/>
    </location>
</feature>
<keyword evidence="5" id="KW-1185">Reference proteome</keyword>
<feature type="compositionally biased region" description="Basic and acidic residues" evidence="2">
    <location>
        <begin position="214"/>
        <end position="228"/>
    </location>
</feature>
<keyword evidence="3" id="KW-0472">Membrane</keyword>
<keyword evidence="1" id="KW-0175">Coiled coil</keyword>
<comment type="caution">
    <text evidence="4">The sequence shown here is derived from an EMBL/GenBank/DDBJ whole genome shotgun (WGS) entry which is preliminary data.</text>
</comment>
<feature type="coiled-coil region" evidence="1">
    <location>
        <begin position="169"/>
        <end position="196"/>
    </location>
</feature>
<dbReference type="Proteomes" id="UP000193467">
    <property type="component" value="Unassembled WGS sequence"/>
</dbReference>
<evidence type="ECO:0000256" key="2">
    <source>
        <dbReference type="SAM" id="MobiDB-lite"/>
    </source>
</evidence>
<evidence type="ECO:0000313" key="5">
    <source>
        <dbReference type="Proteomes" id="UP000193467"/>
    </source>
</evidence>
<dbReference type="AlphaFoldDB" id="A0A1Y2EZ94"/>
<keyword evidence="3" id="KW-0812">Transmembrane</keyword>
<feature type="region of interest" description="Disordered" evidence="2">
    <location>
        <begin position="214"/>
        <end position="244"/>
    </location>
</feature>
<feature type="transmembrane region" description="Helical" evidence="3">
    <location>
        <begin position="37"/>
        <end position="55"/>
    </location>
</feature>
<protein>
    <submittedName>
        <fullName evidence="4">Uncharacterized protein</fullName>
    </submittedName>
</protein>
<evidence type="ECO:0000313" key="4">
    <source>
        <dbReference type="EMBL" id="ORY76584.1"/>
    </source>
</evidence>
<reference evidence="4 5" key="1">
    <citation type="submission" date="2016-07" db="EMBL/GenBank/DDBJ databases">
        <title>Pervasive Adenine N6-methylation of Active Genes in Fungi.</title>
        <authorList>
            <consortium name="DOE Joint Genome Institute"/>
            <person name="Mondo S.J."/>
            <person name="Dannebaum R.O."/>
            <person name="Kuo R.C."/>
            <person name="Labutti K."/>
            <person name="Haridas S."/>
            <person name="Kuo A."/>
            <person name="Salamov A."/>
            <person name="Ahrendt S.R."/>
            <person name="Lipzen A."/>
            <person name="Sullivan W."/>
            <person name="Andreopoulos W.B."/>
            <person name="Clum A."/>
            <person name="Lindquist E."/>
            <person name="Daum C."/>
            <person name="Ramamoorthy G.K."/>
            <person name="Gryganskyi A."/>
            <person name="Culley D."/>
            <person name="Magnuson J.K."/>
            <person name="James T.Y."/>
            <person name="O'Malley M.A."/>
            <person name="Stajich J.E."/>
            <person name="Spatafora J.W."/>
            <person name="Visel A."/>
            <person name="Grigoriev I.V."/>
        </authorList>
    </citation>
    <scope>NUCLEOTIDE SEQUENCE [LARGE SCALE GENOMIC DNA]</scope>
    <source>
        <strain evidence="4 5">62-1032</strain>
    </source>
</reference>
<dbReference type="EMBL" id="MCGR01000034">
    <property type="protein sequence ID" value="ORY76584.1"/>
    <property type="molecule type" value="Genomic_DNA"/>
</dbReference>
<accession>A0A1Y2EZ94</accession>
<sequence length="244" mass="26854">MLLETGQQSAIFLAWSVGVFIVAKLIKWTSTYPFRALAFLLNWVLFLLERAIYYVACLSNWLAIIVGTLLLIAIALIAIAYAVVANEAALGRFLEPRSARIGVIEGAVHLPILLAWICLPRWVSWPLLALAGFRLGANALGRDWTAALSQLVGGKKKVKVEARGDGTPSLSAEQARKAFEEKIAAMKAEQERAKEDREADRWATLAREEMLKESLARRAKRATEHGTEGENAEVEAGLGEVKED</sequence>
<feature type="transmembrane region" description="Helical" evidence="3">
    <location>
        <begin position="6"/>
        <end position="25"/>
    </location>
</feature>
<name>A0A1Y2EZ94_9BASI</name>
<evidence type="ECO:0000256" key="3">
    <source>
        <dbReference type="SAM" id="Phobius"/>
    </source>
</evidence>
<dbReference type="InParanoid" id="A0A1Y2EZ94"/>
<proteinExistence type="predicted"/>
<organism evidence="4 5">
    <name type="scientific">Leucosporidium creatinivorum</name>
    <dbReference type="NCBI Taxonomy" id="106004"/>
    <lineage>
        <taxon>Eukaryota</taxon>
        <taxon>Fungi</taxon>
        <taxon>Dikarya</taxon>
        <taxon>Basidiomycota</taxon>
        <taxon>Pucciniomycotina</taxon>
        <taxon>Microbotryomycetes</taxon>
        <taxon>Leucosporidiales</taxon>
        <taxon>Leucosporidium</taxon>
    </lineage>
</organism>
<evidence type="ECO:0000256" key="1">
    <source>
        <dbReference type="SAM" id="Coils"/>
    </source>
</evidence>
<gene>
    <name evidence="4" type="ORF">BCR35DRAFT_121384</name>
</gene>